<proteinExistence type="predicted"/>
<comment type="caution">
    <text evidence="2">The sequence shown here is derived from an EMBL/GenBank/DDBJ whole genome shotgun (WGS) entry which is preliminary data.</text>
</comment>
<sequence length="93" mass="10713">MMSGSNHNNNNNNNNNNSTKKLRVMVSLKCGTRKFLVELANIHQRFRFNLPQEGYFFIHKQNVMGDDRSFRWHRVDHGDNIDIFNGSVSGGSS</sequence>
<keyword evidence="3" id="KW-1185">Reference proteome</keyword>
<feature type="region of interest" description="Disordered" evidence="1">
    <location>
        <begin position="1"/>
        <end position="20"/>
    </location>
</feature>
<organism evidence="2 3">
    <name type="scientific">Brassica carinata</name>
    <name type="common">Ethiopian mustard</name>
    <name type="synonym">Abyssinian cabbage</name>
    <dbReference type="NCBI Taxonomy" id="52824"/>
    <lineage>
        <taxon>Eukaryota</taxon>
        <taxon>Viridiplantae</taxon>
        <taxon>Streptophyta</taxon>
        <taxon>Embryophyta</taxon>
        <taxon>Tracheophyta</taxon>
        <taxon>Spermatophyta</taxon>
        <taxon>Magnoliopsida</taxon>
        <taxon>eudicotyledons</taxon>
        <taxon>Gunneridae</taxon>
        <taxon>Pentapetalae</taxon>
        <taxon>rosids</taxon>
        <taxon>malvids</taxon>
        <taxon>Brassicales</taxon>
        <taxon>Brassicaceae</taxon>
        <taxon>Brassiceae</taxon>
        <taxon>Brassica</taxon>
    </lineage>
</organism>
<name>A0A8X7R5S9_BRACI</name>
<gene>
    <name evidence="2" type="ORF">Bca52824_053660</name>
</gene>
<reference evidence="2 3" key="1">
    <citation type="submission" date="2020-02" db="EMBL/GenBank/DDBJ databases">
        <authorList>
            <person name="Ma Q."/>
            <person name="Huang Y."/>
            <person name="Song X."/>
            <person name="Pei D."/>
        </authorList>
    </citation>
    <scope>NUCLEOTIDE SEQUENCE [LARGE SCALE GENOMIC DNA]</scope>
    <source>
        <strain evidence="2">Sxm20200214</strain>
        <tissue evidence="2">Leaf</tissue>
    </source>
</reference>
<dbReference type="OrthoDB" id="419317at2759"/>
<dbReference type="EMBL" id="JAAMPC010000011">
    <property type="protein sequence ID" value="KAG2282440.1"/>
    <property type="molecule type" value="Genomic_DNA"/>
</dbReference>
<feature type="compositionally biased region" description="Low complexity" evidence="1">
    <location>
        <begin position="1"/>
        <end position="17"/>
    </location>
</feature>
<evidence type="ECO:0008006" key="4">
    <source>
        <dbReference type="Google" id="ProtNLM"/>
    </source>
</evidence>
<evidence type="ECO:0000313" key="2">
    <source>
        <dbReference type="EMBL" id="KAG2282440.1"/>
    </source>
</evidence>
<accession>A0A8X7R5S9</accession>
<evidence type="ECO:0000313" key="3">
    <source>
        <dbReference type="Proteomes" id="UP000886595"/>
    </source>
</evidence>
<dbReference type="Proteomes" id="UP000886595">
    <property type="component" value="Unassembled WGS sequence"/>
</dbReference>
<evidence type="ECO:0000256" key="1">
    <source>
        <dbReference type="SAM" id="MobiDB-lite"/>
    </source>
</evidence>
<protein>
    <recommendedName>
        <fullName evidence="4">Ubiquitin-like domain-containing protein</fullName>
    </recommendedName>
</protein>
<dbReference type="AlphaFoldDB" id="A0A8X7R5S9"/>